<dbReference type="Proteomes" id="UP000268446">
    <property type="component" value="Unassembled WGS sequence"/>
</dbReference>
<dbReference type="SUPFAM" id="SSF52518">
    <property type="entry name" value="Thiamin diphosphate-binding fold (THDP-binding)"/>
    <property type="match status" value="1"/>
</dbReference>
<dbReference type="GO" id="GO:0030976">
    <property type="term" value="F:thiamine pyrophosphate binding"/>
    <property type="evidence" value="ECO:0007669"/>
    <property type="project" value="InterPro"/>
</dbReference>
<dbReference type="PANTHER" id="PTHR42897">
    <property type="entry name" value="PYRUVATE SYNTHASE SUBUNIT PORB"/>
    <property type="match status" value="1"/>
</dbReference>
<dbReference type="InterPro" id="IPR029061">
    <property type="entry name" value="THDP-binding"/>
</dbReference>
<comment type="caution">
    <text evidence="3">The sequence shown here is derived from an EMBL/GenBank/DDBJ whole genome shotgun (WGS) entry which is preliminary data.</text>
</comment>
<sequence>MTITIKDLPVEEYLLAGNASCPGCPASLGLRILGKALEGKFILVVPACCSTIIQGAFPKTSANFPILNIAFAASAATASGVAAGLEVQGKKDVHVVVWAGDGGTADIGLQALSGAAERGDNIIYICYDNEAYMNTGIQRSGATPYGAWTTTTWTGKREFKKDVPMIMAAHKIPYIATACVSYPLDFIAKIRKAAKFKGAKYIHLLAPCPPGWRFPSEKTIEVGRLAVLTGMWALYEIENGVFRLTGPSVALIDKARRKPIREYLKLQGRFAKLSDEDVEKLQHFIDMQWEHYKMLMEASKSQGA</sequence>
<dbReference type="EMBL" id="QMQZ01000082">
    <property type="protein sequence ID" value="RLE51054.1"/>
    <property type="molecule type" value="Genomic_DNA"/>
</dbReference>
<evidence type="ECO:0000313" key="4">
    <source>
        <dbReference type="Proteomes" id="UP000268446"/>
    </source>
</evidence>
<name>A0A497EUJ0_9CREN</name>
<dbReference type="GO" id="GO:0019164">
    <property type="term" value="F:pyruvate synthase activity"/>
    <property type="evidence" value="ECO:0007669"/>
    <property type="project" value="UniProtKB-EC"/>
</dbReference>
<proteinExistence type="predicted"/>
<evidence type="ECO:0000256" key="1">
    <source>
        <dbReference type="ARBA" id="ARBA00023002"/>
    </source>
</evidence>
<dbReference type="EC" id="1.2.7.1" evidence="3"/>
<dbReference type="Gene3D" id="3.40.50.970">
    <property type="match status" value="2"/>
</dbReference>
<dbReference type="NCBIfam" id="NF008818">
    <property type="entry name" value="PRK11864.1"/>
    <property type="match status" value="1"/>
</dbReference>
<dbReference type="CDD" id="cd03376">
    <property type="entry name" value="TPP_PFOR_porB_like"/>
    <property type="match status" value="1"/>
</dbReference>
<feature type="domain" description="Thiamine pyrophosphate enzyme TPP-binding" evidence="2">
    <location>
        <begin position="71"/>
        <end position="203"/>
    </location>
</feature>
<dbReference type="InterPro" id="IPR051479">
    <property type="entry name" value="PorB-like"/>
</dbReference>
<dbReference type="AlphaFoldDB" id="A0A497EUJ0"/>
<reference evidence="3 4" key="1">
    <citation type="submission" date="2018-06" db="EMBL/GenBank/DDBJ databases">
        <title>Extensive metabolic versatility and redundancy in microbially diverse, dynamic hydrothermal sediments.</title>
        <authorList>
            <person name="Dombrowski N."/>
            <person name="Teske A."/>
            <person name="Baker B.J."/>
        </authorList>
    </citation>
    <scope>NUCLEOTIDE SEQUENCE [LARGE SCALE GENOMIC DNA]</scope>
    <source>
        <strain evidence="3">B29_G17</strain>
    </source>
</reference>
<dbReference type="Pfam" id="PF02775">
    <property type="entry name" value="TPP_enzyme_C"/>
    <property type="match status" value="1"/>
</dbReference>
<dbReference type="PANTHER" id="PTHR42897:SF1">
    <property type="entry name" value="2-OXOACID OXIDOREDUCTASE (FERREDOXIN)"/>
    <property type="match status" value="1"/>
</dbReference>
<evidence type="ECO:0000313" key="3">
    <source>
        <dbReference type="EMBL" id="RLE51054.1"/>
    </source>
</evidence>
<evidence type="ECO:0000259" key="2">
    <source>
        <dbReference type="Pfam" id="PF02775"/>
    </source>
</evidence>
<dbReference type="NCBIfam" id="NF008819">
    <property type="entry name" value="PRK11865.1"/>
    <property type="match status" value="1"/>
</dbReference>
<protein>
    <submittedName>
        <fullName evidence="3">Pyruvate synthase subunit beta</fullName>
        <ecNumber evidence="3">1.2.7.1</ecNumber>
    </submittedName>
</protein>
<dbReference type="InterPro" id="IPR011766">
    <property type="entry name" value="TPP_enzyme_TPP-bd"/>
</dbReference>
<keyword evidence="3" id="KW-0670">Pyruvate</keyword>
<gene>
    <name evidence="3" type="ORF">DRJ20_02685</name>
</gene>
<accession>A0A497EUJ0</accession>
<keyword evidence="1 3" id="KW-0560">Oxidoreductase</keyword>
<organism evidence="3 4">
    <name type="scientific">Thermoproteota archaeon</name>
    <dbReference type="NCBI Taxonomy" id="2056631"/>
    <lineage>
        <taxon>Archaea</taxon>
        <taxon>Thermoproteota</taxon>
    </lineage>
</organism>